<sequence>MKKFNGTTWVDIGTPGFSAGVVYYTSLALGGSGTPYVAYQDGGNGNKATVMKFNGTIWVDIDTPGFSAGQADYTSLAFKNSKLYIAYNSGGAFAKTFSLNTAAPTDITLSATAIYENVAANSTVGTLTSIDIDTGDMHTYTLVSGAGSTDNASFNISGNALRINNSPDYETQNSYSIRIRTTDSHGLFFEKAFTINIVDVYDSPTITSFTPTSGPVGSIVTITGTNFTATTNVLFDGSVRATTLTVNSATQITATVPAGAVTGFLIVVGNSPYWEYSDDIFIVTTPITITTDPISPTSFCAGSNVTVPFTATGPFASGNVFTAQLSDASGSFTSPTTIGTVTATTSGNISATMPAAQTAGAGYRIRVIASNPATTGTDNGSNLTVMGRIATPIATASRTALGQWDNATLTVSNPDPNATYT</sequence>
<dbReference type="GO" id="GO:0005509">
    <property type="term" value="F:calcium ion binding"/>
    <property type="evidence" value="ECO:0007669"/>
    <property type="project" value="InterPro"/>
</dbReference>
<organism evidence="2 3">
    <name type="scientific">Adhaeribacter soli</name>
    <dbReference type="NCBI Taxonomy" id="2607655"/>
    <lineage>
        <taxon>Bacteria</taxon>
        <taxon>Pseudomonadati</taxon>
        <taxon>Bacteroidota</taxon>
        <taxon>Cytophagia</taxon>
        <taxon>Cytophagales</taxon>
        <taxon>Hymenobacteraceae</taxon>
        <taxon>Adhaeribacter</taxon>
    </lineage>
</organism>
<dbReference type="Gene3D" id="2.60.40.10">
    <property type="entry name" value="Immunoglobulins"/>
    <property type="match status" value="1"/>
</dbReference>
<evidence type="ECO:0000259" key="1">
    <source>
        <dbReference type="PROSITE" id="PS50268"/>
    </source>
</evidence>
<dbReference type="InterPro" id="IPR015919">
    <property type="entry name" value="Cadherin-like_sf"/>
</dbReference>
<protein>
    <recommendedName>
        <fullName evidence="1">Cadherin domain-containing protein</fullName>
    </recommendedName>
</protein>
<dbReference type="Gene3D" id="2.60.40.60">
    <property type="entry name" value="Cadherins"/>
    <property type="match status" value="1"/>
</dbReference>
<reference evidence="2 3" key="1">
    <citation type="submission" date="2019-09" db="EMBL/GenBank/DDBJ databases">
        <title>Genome sequence of Adhaeribacter sp. M2.</title>
        <authorList>
            <person name="Srinivasan S."/>
        </authorList>
    </citation>
    <scope>NUCLEOTIDE SEQUENCE [LARGE SCALE GENOMIC DNA]</scope>
    <source>
        <strain evidence="2 3">M2</strain>
    </source>
</reference>
<dbReference type="InterPro" id="IPR013783">
    <property type="entry name" value="Ig-like_fold"/>
</dbReference>
<evidence type="ECO:0000313" key="2">
    <source>
        <dbReference type="EMBL" id="KAA9331108.1"/>
    </source>
</evidence>
<feature type="domain" description="Cadherin" evidence="1">
    <location>
        <begin position="106"/>
        <end position="213"/>
    </location>
</feature>
<evidence type="ECO:0000313" key="3">
    <source>
        <dbReference type="Proteomes" id="UP000326570"/>
    </source>
</evidence>
<dbReference type="Proteomes" id="UP000326570">
    <property type="component" value="Unassembled WGS sequence"/>
</dbReference>
<dbReference type="AlphaFoldDB" id="A0A5N1IN05"/>
<dbReference type="EMBL" id="VTWT01000008">
    <property type="protein sequence ID" value="KAA9331108.1"/>
    <property type="molecule type" value="Genomic_DNA"/>
</dbReference>
<comment type="caution">
    <text evidence="2">The sequence shown here is derived from an EMBL/GenBank/DDBJ whole genome shotgun (WGS) entry which is preliminary data.</text>
</comment>
<dbReference type="CDD" id="cd11304">
    <property type="entry name" value="Cadherin_repeat"/>
    <property type="match status" value="1"/>
</dbReference>
<dbReference type="Pfam" id="PF01833">
    <property type="entry name" value="TIG"/>
    <property type="match status" value="1"/>
</dbReference>
<name>A0A5N1IN05_9BACT</name>
<keyword evidence="3" id="KW-1185">Reference proteome</keyword>
<proteinExistence type="predicted"/>
<dbReference type="CDD" id="cd00102">
    <property type="entry name" value="IPT"/>
    <property type="match status" value="1"/>
</dbReference>
<gene>
    <name evidence="2" type="ORF">F0P94_14500</name>
</gene>
<dbReference type="InterPro" id="IPR002909">
    <property type="entry name" value="IPT_dom"/>
</dbReference>
<accession>A0A5N1IN05</accession>
<dbReference type="GO" id="GO:0007156">
    <property type="term" value="P:homophilic cell adhesion via plasma membrane adhesion molecules"/>
    <property type="evidence" value="ECO:0007669"/>
    <property type="project" value="InterPro"/>
</dbReference>
<dbReference type="RefSeq" id="WP_150904631.1">
    <property type="nucleotide sequence ID" value="NZ_VTWT01000008.1"/>
</dbReference>
<dbReference type="InterPro" id="IPR002126">
    <property type="entry name" value="Cadherin-like_dom"/>
</dbReference>
<dbReference type="SUPFAM" id="SSF49313">
    <property type="entry name" value="Cadherin-like"/>
    <property type="match status" value="1"/>
</dbReference>
<dbReference type="SUPFAM" id="SSF89372">
    <property type="entry name" value="Fucose-specific lectin"/>
    <property type="match status" value="1"/>
</dbReference>
<dbReference type="PROSITE" id="PS50268">
    <property type="entry name" value="CADHERIN_2"/>
    <property type="match status" value="1"/>
</dbReference>
<dbReference type="InterPro" id="IPR014756">
    <property type="entry name" value="Ig_E-set"/>
</dbReference>
<dbReference type="GO" id="GO:0016020">
    <property type="term" value="C:membrane"/>
    <property type="evidence" value="ECO:0007669"/>
    <property type="project" value="InterPro"/>
</dbReference>
<dbReference type="SUPFAM" id="SSF81296">
    <property type="entry name" value="E set domains"/>
    <property type="match status" value="1"/>
</dbReference>